<dbReference type="EC" id="3.6.1.23" evidence="8"/>
<dbReference type="InterPro" id="IPR008181">
    <property type="entry name" value="dUTPase"/>
</dbReference>
<dbReference type="NCBIfam" id="NF001862">
    <property type="entry name" value="PRK00601.1"/>
    <property type="match status" value="1"/>
</dbReference>
<evidence type="ECO:0000313" key="10">
    <source>
        <dbReference type="EMBL" id="KAE9022510.1"/>
    </source>
</evidence>
<evidence type="ECO:0000313" key="15">
    <source>
        <dbReference type="Proteomes" id="UP000435112"/>
    </source>
</evidence>
<dbReference type="GO" id="GO:0004170">
    <property type="term" value="F:dUTP diphosphatase activity"/>
    <property type="evidence" value="ECO:0007669"/>
    <property type="project" value="UniProtKB-UniRule"/>
</dbReference>
<dbReference type="UniPathway" id="UPA00610">
    <property type="reaction ID" value="UER00666"/>
</dbReference>
<dbReference type="AlphaFoldDB" id="A0A6A4F0Y7"/>
<comment type="caution">
    <text evidence="12">The sequence shown here is derived from an EMBL/GenBank/DDBJ whole genome shotgun (WGS) entry which is preliminary data.</text>
</comment>
<dbReference type="GO" id="GO:0006226">
    <property type="term" value="P:dUMP biosynthetic process"/>
    <property type="evidence" value="ECO:0007669"/>
    <property type="project" value="UniProtKB-UniRule"/>
</dbReference>
<feature type="domain" description="dUTPase-like" evidence="9">
    <location>
        <begin position="20"/>
        <end position="148"/>
    </location>
</feature>
<keyword evidence="6 8" id="KW-0546">Nucleotide metabolism</keyword>
<evidence type="ECO:0000313" key="12">
    <source>
        <dbReference type="EMBL" id="KAE9337090.1"/>
    </source>
</evidence>
<dbReference type="Proteomes" id="UP000434957">
    <property type="component" value="Unassembled WGS sequence"/>
</dbReference>
<organism evidence="12 14">
    <name type="scientific">Phytophthora rubi</name>
    <dbReference type="NCBI Taxonomy" id="129364"/>
    <lineage>
        <taxon>Eukaryota</taxon>
        <taxon>Sar</taxon>
        <taxon>Stramenopiles</taxon>
        <taxon>Oomycota</taxon>
        <taxon>Peronosporomycetes</taxon>
        <taxon>Peronosporales</taxon>
        <taxon>Peronosporaceae</taxon>
        <taxon>Phytophthora</taxon>
    </lineage>
</organism>
<dbReference type="OrthoDB" id="10261072at2759"/>
<dbReference type="EMBL" id="QXFV01000712">
    <property type="protein sequence ID" value="KAE9029389.1"/>
    <property type="molecule type" value="Genomic_DNA"/>
</dbReference>
<evidence type="ECO:0000313" key="13">
    <source>
        <dbReference type="Proteomes" id="UP000429607"/>
    </source>
</evidence>
<reference evidence="12 14" key="1">
    <citation type="submission" date="2018-08" db="EMBL/GenBank/DDBJ databases">
        <title>Genomic investigation of the strawberry pathogen Phytophthora fragariae indicates pathogenicity is determined by transcriptional variation in three key races.</title>
        <authorList>
            <person name="Adams T.M."/>
            <person name="Armitage A.D."/>
            <person name="Sobczyk M.K."/>
            <person name="Bates H.J."/>
            <person name="Dunwell J.M."/>
            <person name="Nellist C.F."/>
            <person name="Harrison R.J."/>
        </authorList>
    </citation>
    <scope>NUCLEOTIDE SEQUENCE [LARGE SCALE GENOMIC DNA]</scope>
    <source>
        <strain evidence="11 13">SCRP249</strain>
        <strain evidence="10 15">SCRP324</strain>
        <strain evidence="12 14">SCRP333</strain>
    </source>
</reference>
<keyword evidence="8" id="KW-0479">Metal-binding</keyword>
<keyword evidence="14" id="KW-1185">Reference proteome</keyword>
<comment type="catalytic activity">
    <reaction evidence="7 8">
        <text>dUTP + H2O = dUMP + diphosphate + H(+)</text>
        <dbReference type="Rhea" id="RHEA:10248"/>
        <dbReference type="ChEBI" id="CHEBI:15377"/>
        <dbReference type="ChEBI" id="CHEBI:15378"/>
        <dbReference type="ChEBI" id="CHEBI:33019"/>
        <dbReference type="ChEBI" id="CHEBI:61555"/>
        <dbReference type="ChEBI" id="CHEBI:246422"/>
        <dbReference type="EC" id="3.6.1.23"/>
    </reaction>
</comment>
<dbReference type="EMBL" id="QXFT01000725">
    <property type="protein sequence ID" value="KAE9337090.1"/>
    <property type="molecule type" value="Genomic_DNA"/>
</dbReference>
<dbReference type="GO" id="GO:0000287">
    <property type="term" value="F:magnesium ion binding"/>
    <property type="evidence" value="ECO:0007669"/>
    <property type="project" value="UniProtKB-UniRule"/>
</dbReference>
<evidence type="ECO:0000313" key="11">
    <source>
        <dbReference type="EMBL" id="KAE9029389.1"/>
    </source>
</evidence>
<comment type="pathway">
    <text evidence="2 8">Pyrimidine metabolism; dUMP biosynthesis; dUMP from dCTP (dUTP route): step 2/2.</text>
</comment>
<evidence type="ECO:0000256" key="8">
    <source>
        <dbReference type="RuleBase" id="RU367024"/>
    </source>
</evidence>
<evidence type="ECO:0000256" key="7">
    <source>
        <dbReference type="ARBA" id="ARBA00047686"/>
    </source>
</evidence>
<dbReference type="Proteomes" id="UP000435112">
    <property type="component" value="Unassembled WGS sequence"/>
</dbReference>
<dbReference type="CDD" id="cd07557">
    <property type="entry name" value="trimeric_dUTPase"/>
    <property type="match status" value="1"/>
</dbReference>
<comment type="similarity">
    <text evidence="3 8">Belongs to the dUTPase family.</text>
</comment>
<evidence type="ECO:0000256" key="2">
    <source>
        <dbReference type="ARBA" id="ARBA00005142"/>
    </source>
</evidence>
<name>A0A6A4F0Y7_9STRA</name>
<dbReference type="GO" id="GO:0046081">
    <property type="term" value="P:dUTP catabolic process"/>
    <property type="evidence" value="ECO:0007669"/>
    <property type="project" value="UniProtKB-UniRule"/>
</dbReference>
<gene>
    <name evidence="11" type="ORF">PR001_g11517</name>
    <name evidence="10" type="ORF">PR002_g11964</name>
    <name evidence="12" type="ORF">PR003_g12177</name>
</gene>
<dbReference type="PANTHER" id="PTHR11241:SF0">
    <property type="entry name" value="DEOXYURIDINE 5'-TRIPHOSPHATE NUCLEOTIDOHYDROLASE"/>
    <property type="match status" value="1"/>
</dbReference>
<dbReference type="FunFam" id="2.70.40.10:FF:000004">
    <property type="entry name" value="Deoxyuridine triphosphatase"/>
    <property type="match status" value="1"/>
</dbReference>
<dbReference type="SUPFAM" id="SSF51283">
    <property type="entry name" value="dUTPase-like"/>
    <property type="match status" value="1"/>
</dbReference>
<comment type="function">
    <text evidence="8">Involved in nucleotide metabolism via production of dUMP, the immediate precursor of thymidine nucleotides, and decreases the intracellular concentration of dUTP so that uracil cannot be incorporated into DNA.</text>
</comment>
<dbReference type="Proteomes" id="UP000429607">
    <property type="component" value="Unassembled WGS sequence"/>
</dbReference>
<dbReference type="InterPro" id="IPR036157">
    <property type="entry name" value="dUTPase-like_sf"/>
</dbReference>
<dbReference type="PANTHER" id="PTHR11241">
    <property type="entry name" value="DEOXYURIDINE 5'-TRIPHOSPHATE NUCLEOTIDOHYDROLASE"/>
    <property type="match status" value="1"/>
</dbReference>
<evidence type="ECO:0000313" key="14">
    <source>
        <dbReference type="Proteomes" id="UP000434957"/>
    </source>
</evidence>
<dbReference type="InterPro" id="IPR033704">
    <property type="entry name" value="dUTPase_trimeric"/>
</dbReference>
<evidence type="ECO:0000256" key="6">
    <source>
        <dbReference type="ARBA" id="ARBA00023080"/>
    </source>
</evidence>
<proteinExistence type="inferred from homology"/>
<evidence type="ECO:0000256" key="5">
    <source>
        <dbReference type="ARBA" id="ARBA00022842"/>
    </source>
</evidence>
<keyword evidence="5 8" id="KW-0460">Magnesium</keyword>
<dbReference type="Pfam" id="PF00692">
    <property type="entry name" value="dUTPase"/>
    <property type="match status" value="1"/>
</dbReference>
<accession>A0A6A4F0Y7</accession>
<comment type="cofactor">
    <cofactor evidence="1 8">
        <name>Mg(2+)</name>
        <dbReference type="ChEBI" id="CHEBI:18420"/>
    </cofactor>
</comment>
<protein>
    <recommendedName>
        <fullName evidence="8">Deoxyuridine 5'-triphosphate nucleotidohydrolase</fullName>
        <shortName evidence="8">dUTPase</shortName>
        <ecNumber evidence="8">3.6.1.23</ecNumber>
    </recommendedName>
    <alternativeName>
        <fullName evidence="8">dUTP pyrophosphatase</fullName>
    </alternativeName>
</protein>
<dbReference type="EMBL" id="QXFU01000735">
    <property type="protein sequence ID" value="KAE9022510.1"/>
    <property type="molecule type" value="Genomic_DNA"/>
</dbReference>
<dbReference type="Gene3D" id="2.70.40.10">
    <property type="match status" value="1"/>
</dbReference>
<evidence type="ECO:0000259" key="9">
    <source>
        <dbReference type="Pfam" id="PF00692"/>
    </source>
</evidence>
<dbReference type="NCBIfam" id="TIGR00576">
    <property type="entry name" value="dut"/>
    <property type="match status" value="1"/>
</dbReference>
<evidence type="ECO:0000256" key="4">
    <source>
        <dbReference type="ARBA" id="ARBA00022801"/>
    </source>
</evidence>
<evidence type="ECO:0000256" key="1">
    <source>
        <dbReference type="ARBA" id="ARBA00001946"/>
    </source>
</evidence>
<dbReference type="InterPro" id="IPR029054">
    <property type="entry name" value="dUTPase-like"/>
</dbReference>
<sequence length="237" mass="25683">MSTKRSRSVPVLRVKKLTPEAILPTRGSMLAAGLDLSAAYDAVIPAGGKGLVKTDLVIAVPDGCYARVAPRSGLALKQFIDTGAGVIDADYRGNVGVILFNHAAEDFPVKRGDRVAQLILEKIEYPEIQEVDEIEDTARGAGGFGSTGVDLPIAKKQHVASNGVEESDDEFDVAFKALELLSEKKVVDDKTRAQLKKKLVTASERQFKLLNKALDDYLIDEDSAKVLEWINAFLESN</sequence>
<keyword evidence="4 8" id="KW-0378">Hydrolase</keyword>
<evidence type="ECO:0000256" key="3">
    <source>
        <dbReference type="ARBA" id="ARBA00006581"/>
    </source>
</evidence>